<comment type="caution">
    <text evidence="1">The sequence shown here is derived from an EMBL/GenBank/DDBJ whole genome shotgun (WGS) entry which is preliminary data.</text>
</comment>
<dbReference type="Pfam" id="PF17963">
    <property type="entry name" value="Big_9"/>
    <property type="match status" value="3"/>
</dbReference>
<gene>
    <name evidence="1" type="ORF">FB391_0305</name>
</gene>
<protein>
    <recommendedName>
        <fullName evidence="3">Tandem-95 repeat protein</fullName>
    </recommendedName>
</protein>
<dbReference type="RefSeq" id="WP_246093314.1">
    <property type="nucleotide sequence ID" value="NZ_BAABLH010000020.1"/>
</dbReference>
<accession>A0A543FJH1</accession>
<dbReference type="SUPFAM" id="SSF63829">
    <property type="entry name" value="Calcium-dependent phosphotriesterase"/>
    <property type="match status" value="1"/>
</dbReference>
<proteinExistence type="predicted"/>
<dbReference type="Gene3D" id="2.60.40.2810">
    <property type="match status" value="1"/>
</dbReference>
<keyword evidence="2" id="KW-1185">Reference proteome</keyword>
<dbReference type="Proteomes" id="UP000320235">
    <property type="component" value="Unassembled WGS sequence"/>
</dbReference>
<dbReference type="EMBL" id="VFPE01000001">
    <property type="protein sequence ID" value="TQM34018.1"/>
    <property type="molecule type" value="Genomic_DNA"/>
</dbReference>
<evidence type="ECO:0008006" key="3">
    <source>
        <dbReference type="Google" id="ProtNLM"/>
    </source>
</evidence>
<evidence type="ECO:0000313" key="1">
    <source>
        <dbReference type="EMBL" id="TQM34018.1"/>
    </source>
</evidence>
<sequence length="2050" mass="212952">MRRGTLFGLIAAGAVVAAVVGVSVVWPGLDAQETPDVDTAVWALQTGDGRRYARVNTSVGELDTVRSISNPDQVVQTADGAYLFSDSYSTITRIDESMPADLDEEALQSSQKTPAGTTEVVTAGDYAAYLTDSGAVYAGRLSGGPAAKLDPFPSDDENAPQYTADAIAVDTRGMLFAYSRADGSVLRYDIADADVRGRDALDPEGLSAPAITAAGDTWALVDTEDGDVWLRGQDAVEQAPMTSTVVVGAPDARGSSVYLADDTTLVRVPVDGSDMQVEVGGGNGAVVGTPAQPVTHDGVTYAAWLGQGDAGGLLWRSGEGTVPLDYNGESMGDARRPAFVAGASAMILNETRSGWAWSVPDGALITSSQDWTLDDRTDPDAVPSDEQLQVVLDPKPPIAEPDAFGVRPGALATLPVLLNDHDPNEDVLTIDPASVAGLDPGFGSVTVTDDGQRFAVQVAADATGSATFSYAVTDGTAENGLNSEPTTVTLAVAGAGAESAPEWCGVERCLVEWPQPEVALGGTVTVPVLNGWVDPEGDPLLLLSVENVKGVGSVAATPGGDVVYQHSDDGQTGEQMIELAVTVADTQGQTAVKSLVVRVSPQPKLAVQSFAVTDTVASSITVDVAEHVTGTAGTLSLDSVRVLDDAAATATVVGGSTSFDFTAKDPGTYRVDFTVTDGTSEATGTARMTLLPADAPAQLATSPVVAFVHPQEDATLEVFDAVSNPTRRVLLLSDVVARADDGATLSVDAVGQNHLRVSGTTADGSPGRLGTVTYLVSDGTEDAGSSAQGQATVYLLPPAPELAPIAVDDTVVVRAGAQIDIPVLDNDISPAGGRPTLNPASVASSTPDALAFASGDVLRYLAPDAPGEYGIDYSVFTTGSPSLADTATVRVQVIDDDANRAPTADTMEGRVLSGQAAQIEFDGFGMDPDGDVVTLDRIVEQPQRGAATIAADGASIIYTSVPGDKGQVSFRYRVVDSFGESAEGTVRIGVLDSEANPSPITYTDYVQVQAGDGNTIRVSPLSNDVDPTMGTLTVTDIRPDAPAALMDGSENPEYARLNDRILDVDDATVVIAAGDEPTTMSFLYDVESSSGNTGRGLVVVRVVRESVPDFPVVADTNLTVETRDDFPRGVDVLGDKVTWSGGDVGDLTLSLWGEPEGVSVQGSKLRGELPEKTRLIPFAVTGVNSAGEEVTSYGFLRVPGDDDLALTLRAGAKTPEVTEQESTTFDMAELVARPKGSRLEVGAEVQASGARPEAVCAIESGTTVRYDAGTGAPWVDACRVQVRLDGKTDWTYLSVPVTVKPRDPQPELRPASITVGPGETATYDLKTMTTWQLRADWDGIAYATEHSGAGFEVTQNGSTLTVTGADRAVPGSEEVVMVSVTSHPAVAPARLILRVGAAPSTLPQGGSVVKQCTQASGSSCGIPVIGASGEVNPLPGTPLELVSVQPTGACAGVSFAVASATSVTASWTGDAPGATCTASFSVRDAQGRITNSERDGRVLLDLLGYPKSPASVSQASYANGTATLRVDPGEARLAYPALTGFVIRWNGQEVARCTANGVCPAIPAPNGEQRTYEAWAVNSVGESKSSVRTVAWAYDAPPAPQRVTAEPVVTGDGQGGIVSLVIDGIDTGSTGSLEIKSDTGETVRVPVNGNRPTVDVPWYRVGTNQATLVRITPYSRFELPPGLGGSTSGGTVTVTTNGVGAPQSPYLTLTSASNGDGTSTITAAASANRNGDGSTLEFGVVQDGQRCVAEEPANSGTDTSFRAQFVVDDGNEYTYRVCVESVWGDRSYGRAESTASTRAQQSGKAPRDYTFVVGAQPRDSGSRFEWVITAPPTSPERPPRNNEVQFSNFPNNTIFDNDPGIQVWYHHQFWGYDSARATVTPAAGSAPYQVWANWSIGACAGGQTLALGGNSSAIGGKKAAITWSDASVVFRAKNGRQLTYEGGWKVPAGTATIEGLKWTASWGAYGLNDASRTFGVTNCTPNEPLPTGVVAGSPGYFTPDYARLPGNLSELRSLGALGQTTAWTPGQYVSLGDDSEAYWNGTTWIRDRAP</sequence>
<evidence type="ECO:0000313" key="2">
    <source>
        <dbReference type="Proteomes" id="UP000320235"/>
    </source>
</evidence>
<organism evidence="1 2">
    <name type="scientific">Microbacterium kyungheense</name>
    <dbReference type="NCBI Taxonomy" id="1263636"/>
    <lineage>
        <taxon>Bacteria</taxon>
        <taxon>Bacillati</taxon>
        <taxon>Actinomycetota</taxon>
        <taxon>Actinomycetes</taxon>
        <taxon>Micrococcales</taxon>
        <taxon>Microbacteriaceae</taxon>
        <taxon>Microbacterium</taxon>
    </lineage>
</organism>
<name>A0A543FJH1_9MICO</name>
<reference evidence="1 2" key="1">
    <citation type="submission" date="2019-06" db="EMBL/GenBank/DDBJ databases">
        <title>Sequencing the genomes of 1000 actinobacteria strains.</title>
        <authorList>
            <person name="Klenk H.-P."/>
        </authorList>
    </citation>
    <scope>NUCLEOTIDE SEQUENCE [LARGE SCALE GENOMIC DNA]</scope>
    <source>
        <strain evidence="1 2">DSM 105492</strain>
    </source>
</reference>